<keyword evidence="2" id="KW-1185">Reference proteome</keyword>
<dbReference type="Proteomes" id="UP001319921">
    <property type="component" value="Chromosome"/>
</dbReference>
<gene>
    <name evidence="1" type="ORF">SACC_03560</name>
</gene>
<evidence type="ECO:0000313" key="1">
    <source>
        <dbReference type="EMBL" id="BDB97339.1"/>
    </source>
</evidence>
<name>A0AAQ4CNF8_9CREN</name>
<dbReference type="EMBL" id="AP025226">
    <property type="protein sequence ID" value="BDB97339.1"/>
    <property type="molecule type" value="Genomic_DNA"/>
</dbReference>
<proteinExistence type="predicted"/>
<sequence length="131" mass="15407">MTLHDVIKRYLLSEETFIEINEGEISANEFLTYDEIKIGLRVIIIGKNGRKRLVDLGLLQIIAKCGDLEFVKDYLNMSKSLRDIYNKYKVYTELEYVAVKEECQKGLDEDILNVLSRLKFYILHREKSIQK</sequence>
<dbReference type="AlphaFoldDB" id="A0AAQ4CNF8"/>
<reference evidence="1 2" key="1">
    <citation type="journal article" date="2022" name="Microbiol. Resour. Announc.">
        <title>Complete Genome Sequence of the Hyperthermophilic and Acidophilic Archaeon Saccharolobus caldissimus Strain HS-3T.</title>
        <authorList>
            <person name="Sakai H.D."/>
            <person name="Kurosawa N."/>
        </authorList>
    </citation>
    <scope>NUCLEOTIDE SEQUENCE [LARGE SCALE GENOMIC DNA]</scope>
    <source>
        <strain evidence="1 2">JCM32116</strain>
    </source>
</reference>
<organism evidence="1 2">
    <name type="scientific">Saccharolobus caldissimus</name>
    <dbReference type="NCBI Taxonomy" id="1702097"/>
    <lineage>
        <taxon>Archaea</taxon>
        <taxon>Thermoproteota</taxon>
        <taxon>Thermoprotei</taxon>
        <taxon>Sulfolobales</taxon>
        <taxon>Sulfolobaceae</taxon>
        <taxon>Saccharolobus</taxon>
    </lineage>
</organism>
<protein>
    <submittedName>
        <fullName evidence="1">Uncharacterized protein</fullName>
    </submittedName>
</protein>
<dbReference type="GeneID" id="68865084"/>
<dbReference type="RefSeq" id="WP_229571346.1">
    <property type="nucleotide sequence ID" value="NZ_AP025226.1"/>
</dbReference>
<evidence type="ECO:0000313" key="2">
    <source>
        <dbReference type="Proteomes" id="UP001319921"/>
    </source>
</evidence>
<accession>A0AAQ4CNF8</accession>
<dbReference type="KEGG" id="scas:SACC_03560"/>